<dbReference type="Proteomes" id="UP001152795">
    <property type="component" value="Unassembled WGS sequence"/>
</dbReference>
<evidence type="ECO:0000313" key="2">
    <source>
        <dbReference type="Proteomes" id="UP001152795"/>
    </source>
</evidence>
<proteinExistence type="predicted"/>
<dbReference type="AlphaFoldDB" id="A0A6S7LD93"/>
<dbReference type="EMBL" id="CACRXK020022027">
    <property type="protein sequence ID" value="CAB4036433.1"/>
    <property type="molecule type" value="Genomic_DNA"/>
</dbReference>
<keyword evidence="2" id="KW-1185">Reference proteome</keyword>
<evidence type="ECO:0000313" key="1">
    <source>
        <dbReference type="EMBL" id="CAB4036433.1"/>
    </source>
</evidence>
<gene>
    <name evidence="1" type="ORF">PACLA_8A077754</name>
</gene>
<feature type="non-terminal residue" evidence="1">
    <location>
        <position position="127"/>
    </location>
</feature>
<organism evidence="1 2">
    <name type="scientific">Paramuricea clavata</name>
    <name type="common">Red gorgonian</name>
    <name type="synonym">Violescent sea-whip</name>
    <dbReference type="NCBI Taxonomy" id="317549"/>
    <lineage>
        <taxon>Eukaryota</taxon>
        <taxon>Metazoa</taxon>
        <taxon>Cnidaria</taxon>
        <taxon>Anthozoa</taxon>
        <taxon>Octocorallia</taxon>
        <taxon>Malacalcyonacea</taxon>
        <taxon>Plexauridae</taxon>
        <taxon>Paramuricea</taxon>
    </lineage>
</organism>
<reference evidence="1" key="1">
    <citation type="submission" date="2020-04" db="EMBL/GenBank/DDBJ databases">
        <authorList>
            <person name="Alioto T."/>
            <person name="Alioto T."/>
            <person name="Gomez Garrido J."/>
        </authorList>
    </citation>
    <scope>NUCLEOTIDE SEQUENCE</scope>
    <source>
        <strain evidence="1">A484AB</strain>
    </source>
</reference>
<accession>A0A6S7LD93</accession>
<comment type="caution">
    <text evidence="1">The sequence shown here is derived from an EMBL/GenBank/DDBJ whole genome shotgun (WGS) entry which is preliminary data.</text>
</comment>
<sequence>DISVAISDSSEYVFGAHYMPCEGEPLNPQGDDIMDDISEETTKEADLDGLTPAILEARYDYMKLILGSHDSKTVEFYLLVAGVPVLVLLLIIAAISLCCCYFCKKKKSEAAGKPHSTIHVNNAYVIR</sequence>
<protein>
    <submittedName>
        <fullName evidence="1">Uncharacterized protein</fullName>
    </submittedName>
</protein>
<name>A0A6S7LD93_PARCT</name>